<reference evidence="1 2" key="1">
    <citation type="submission" date="2015-09" db="EMBL/GenBank/DDBJ databases">
        <title>Spore heat resistance.</title>
        <authorList>
            <person name="Boekhorst J."/>
            <person name="Berendsen E.M."/>
            <person name="Wells-Bennik M.H."/>
            <person name="Kuipers O.P."/>
        </authorList>
    </citation>
    <scope>NUCLEOTIDE SEQUENCE [LARGE SCALE GENOMIC DNA]</scope>
    <source>
        <strain evidence="1 2">B4122</strain>
    </source>
</reference>
<name>A0AAP1H699_BACIU</name>
<sequence length="37" mass="4054">MGLKRMECTSIFTKYLCFLASNHTFDLLLGLGASGTI</sequence>
<dbReference type="EMBL" id="LJZV01000027">
    <property type="protein sequence ID" value="KZD88412.1"/>
    <property type="molecule type" value="Genomic_DNA"/>
</dbReference>
<organism evidence="1 2">
    <name type="scientific">Bacillus subtilis</name>
    <dbReference type="NCBI Taxonomy" id="1423"/>
    <lineage>
        <taxon>Bacteria</taxon>
        <taxon>Bacillati</taxon>
        <taxon>Bacillota</taxon>
        <taxon>Bacilli</taxon>
        <taxon>Bacillales</taxon>
        <taxon>Bacillaceae</taxon>
        <taxon>Bacillus</taxon>
    </lineage>
</organism>
<evidence type="ECO:0000313" key="2">
    <source>
        <dbReference type="Proteomes" id="UP000076442"/>
    </source>
</evidence>
<dbReference type="AlphaFoldDB" id="A0AAP1H699"/>
<evidence type="ECO:0000313" key="1">
    <source>
        <dbReference type="EMBL" id="KZD88412.1"/>
    </source>
</evidence>
<comment type="caution">
    <text evidence="1">The sequence shown here is derived from an EMBL/GenBank/DDBJ whole genome shotgun (WGS) entry which is preliminary data.</text>
</comment>
<protein>
    <submittedName>
        <fullName evidence="1">Uncharacterized protein</fullName>
    </submittedName>
</protein>
<dbReference type="Proteomes" id="UP000076442">
    <property type="component" value="Unassembled WGS sequence"/>
</dbReference>
<accession>A0AAP1H699</accession>
<proteinExistence type="predicted"/>
<gene>
    <name evidence="1" type="ORF">B4122_4362</name>
</gene>